<dbReference type="Proteomes" id="UP000305067">
    <property type="component" value="Unassembled WGS sequence"/>
</dbReference>
<name>A0A5C3Q375_9AGAR</name>
<keyword evidence="3" id="KW-1185">Reference proteome</keyword>
<accession>A0A5C3Q375</accession>
<dbReference type="OrthoDB" id="419317at2759"/>
<evidence type="ECO:0000313" key="2">
    <source>
        <dbReference type="EMBL" id="TFK96271.1"/>
    </source>
</evidence>
<evidence type="ECO:0000256" key="1">
    <source>
        <dbReference type="SAM" id="MobiDB-lite"/>
    </source>
</evidence>
<evidence type="ECO:0000313" key="3">
    <source>
        <dbReference type="Proteomes" id="UP000305067"/>
    </source>
</evidence>
<feature type="region of interest" description="Disordered" evidence="1">
    <location>
        <begin position="87"/>
        <end position="116"/>
    </location>
</feature>
<dbReference type="AlphaFoldDB" id="A0A5C3Q375"/>
<dbReference type="EMBL" id="ML178863">
    <property type="protein sequence ID" value="TFK96271.1"/>
    <property type="molecule type" value="Genomic_DNA"/>
</dbReference>
<proteinExistence type="predicted"/>
<sequence>MLHMVLRLRGGKPVIYLSSPKDVVATVRLDLVKQWETSALHPVVRVKKSAMYETVEWRVKTCADGSLVETDTGPEVAYLFWEALSNPGAGPSPPPSPRPSQSGIGPNSTSDTFIPNQPTPIPQDFVVLSTADAPSYLDKTLKTLTLHTEARTTLIT</sequence>
<reference evidence="2 3" key="1">
    <citation type="journal article" date="2019" name="Nat. Ecol. Evol.">
        <title>Megaphylogeny resolves global patterns of mushroom evolution.</title>
        <authorList>
            <person name="Varga T."/>
            <person name="Krizsan K."/>
            <person name="Foldi C."/>
            <person name="Dima B."/>
            <person name="Sanchez-Garcia M."/>
            <person name="Sanchez-Ramirez S."/>
            <person name="Szollosi G.J."/>
            <person name="Szarkandi J.G."/>
            <person name="Papp V."/>
            <person name="Albert L."/>
            <person name="Andreopoulos W."/>
            <person name="Angelini C."/>
            <person name="Antonin V."/>
            <person name="Barry K.W."/>
            <person name="Bougher N.L."/>
            <person name="Buchanan P."/>
            <person name="Buyck B."/>
            <person name="Bense V."/>
            <person name="Catcheside P."/>
            <person name="Chovatia M."/>
            <person name="Cooper J."/>
            <person name="Damon W."/>
            <person name="Desjardin D."/>
            <person name="Finy P."/>
            <person name="Geml J."/>
            <person name="Haridas S."/>
            <person name="Hughes K."/>
            <person name="Justo A."/>
            <person name="Karasinski D."/>
            <person name="Kautmanova I."/>
            <person name="Kiss B."/>
            <person name="Kocsube S."/>
            <person name="Kotiranta H."/>
            <person name="LaButti K.M."/>
            <person name="Lechner B.E."/>
            <person name="Liimatainen K."/>
            <person name="Lipzen A."/>
            <person name="Lukacs Z."/>
            <person name="Mihaltcheva S."/>
            <person name="Morgado L.N."/>
            <person name="Niskanen T."/>
            <person name="Noordeloos M.E."/>
            <person name="Ohm R.A."/>
            <person name="Ortiz-Santana B."/>
            <person name="Ovrebo C."/>
            <person name="Racz N."/>
            <person name="Riley R."/>
            <person name="Savchenko A."/>
            <person name="Shiryaev A."/>
            <person name="Soop K."/>
            <person name="Spirin V."/>
            <person name="Szebenyi C."/>
            <person name="Tomsovsky M."/>
            <person name="Tulloss R.E."/>
            <person name="Uehling J."/>
            <person name="Grigoriev I.V."/>
            <person name="Vagvolgyi C."/>
            <person name="Papp T."/>
            <person name="Martin F.M."/>
            <person name="Miettinen O."/>
            <person name="Hibbett D.S."/>
            <person name="Nagy L.G."/>
        </authorList>
    </citation>
    <scope>NUCLEOTIDE SEQUENCE [LARGE SCALE GENOMIC DNA]</scope>
    <source>
        <strain evidence="2 3">CBS 309.79</strain>
    </source>
</reference>
<feature type="compositionally biased region" description="Polar residues" evidence="1">
    <location>
        <begin position="107"/>
        <end position="116"/>
    </location>
</feature>
<protein>
    <submittedName>
        <fullName evidence="2">Uncharacterized protein</fullName>
    </submittedName>
</protein>
<organism evidence="2 3">
    <name type="scientific">Pterulicium gracile</name>
    <dbReference type="NCBI Taxonomy" id="1884261"/>
    <lineage>
        <taxon>Eukaryota</taxon>
        <taxon>Fungi</taxon>
        <taxon>Dikarya</taxon>
        <taxon>Basidiomycota</taxon>
        <taxon>Agaricomycotina</taxon>
        <taxon>Agaricomycetes</taxon>
        <taxon>Agaricomycetidae</taxon>
        <taxon>Agaricales</taxon>
        <taxon>Pleurotineae</taxon>
        <taxon>Pterulaceae</taxon>
        <taxon>Pterulicium</taxon>
    </lineage>
</organism>
<gene>
    <name evidence="2" type="ORF">BDV98DRAFT_335296</name>
</gene>